<organism evidence="1">
    <name type="scientific">marine sediment metagenome</name>
    <dbReference type="NCBI Taxonomy" id="412755"/>
    <lineage>
        <taxon>unclassified sequences</taxon>
        <taxon>metagenomes</taxon>
        <taxon>ecological metagenomes</taxon>
    </lineage>
</organism>
<dbReference type="InterPro" id="IPR036390">
    <property type="entry name" value="WH_DNA-bd_sf"/>
</dbReference>
<evidence type="ECO:0000313" key="1">
    <source>
        <dbReference type="EMBL" id="GAF70320.1"/>
    </source>
</evidence>
<gene>
    <name evidence="1" type="ORF">S01H1_07638</name>
</gene>
<reference evidence="1" key="1">
    <citation type="journal article" date="2014" name="Front. Microbiol.">
        <title>High frequency of phylogenetically diverse reductive dehalogenase-homologous genes in deep subseafloor sedimentary metagenomes.</title>
        <authorList>
            <person name="Kawai M."/>
            <person name="Futagami T."/>
            <person name="Toyoda A."/>
            <person name="Takaki Y."/>
            <person name="Nishi S."/>
            <person name="Hori S."/>
            <person name="Arai W."/>
            <person name="Tsubouchi T."/>
            <person name="Morono Y."/>
            <person name="Uchiyama I."/>
            <person name="Ito T."/>
            <person name="Fujiyama A."/>
            <person name="Inagaki F."/>
            <person name="Takami H."/>
        </authorList>
    </citation>
    <scope>NUCLEOTIDE SEQUENCE</scope>
    <source>
        <strain evidence="1">Expedition CK06-06</strain>
    </source>
</reference>
<dbReference type="EMBL" id="BARS01003930">
    <property type="protein sequence ID" value="GAF70320.1"/>
    <property type="molecule type" value="Genomic_DNA"/>
</dbReference>
<sequence length="205" mass="24217">MLKDPEKRWVVRDFTGSGGVSLGMSQEVLKAMEKKGYIERAKKGPDSYTILTNKDKLISDWLKEYHFNLNTIDTYYSSDKKFLKKFKRVLKEDQYTLTLHTGANLITSFVRTEDIFIYINLKDREKDILDIRQKLDLKELVRGGNIHLIHPFYKNSVFFNTQKIKGYTVVSNLQLYLDLYSFQPRGREQAEYLRNLLEEKGRNLE</sequence>
<name>X0T2P2_9ZZZZ</name>
<dbReference type="SUPFAM" id="SSF46785">
    <property type="entry name" value="Winged helix' DNA-binding domain"/>
    <property type="match status" value="1"/>
</dbReference>
<dbReference type="InterPro" id="IPR019238">
    <property type="entry name" value="AbiEi_2"/>
</dbReference>
<proteinExistence type="predicted"/>
<protein>
    <submittedName>
        <fullName evidence="1">Uncharacterized protein</fullName>
    </submittedName>
</protein>
<dbReference type="Pfam" id="PF09952">
    <property type="entry name" value="AbiEi_2"/>
    <property type="match status" value="1"/>
</dbReference>
<dbReference type="AlphaFoldDB" id="X0T2P2"/>
<comment type="caution">
    <text evidence="1">The sequence shown here is derived from an EMBL/GenBank/DDBJ whole genome shotgun (WGS) entry which is preliminary data.</text>
</comment>
<accession>X0T2P2</accession>